<dbReference type="Proteomes" id="UP000007735">
    <property type="component" value="Chromosome"/>
</dbReference>
<dbReference type="Gene3D" id="3.60.10.10">
    <property type="entry name" value="Endonuclease/exonuclease/phosphatase"/>
    <property type="match status" value="1"/>
</dbReference>
<dbReference type="AlphaFoldDB" id="G9A7X4"/>
<feature type="domain" description="Endonuclease/exonuclease/phosphatase" evidence="1">
    <location>
        <begin position="93"/>
        <end position="386"/>
    </location>
</feature>
<name>G9A7X4_SINF1</name>
<protein>
    <recommendedName>
        <fullName evidence="1">Endonuclease/exonuclease/phosphatase domain-containing protein</fullName>
    </recommendedName>
</protein>
<dbReference type="PATRIC" id="fig|380.5.peg.1971"/>
<dbReference type="EMBL" id="HE616890">
    <property type="protein sequence ID" value="CCE96354.1"/>
    <property type="molecule type" value="Genomic_DNA"/>
</dbReference>
<sequence length="395" mass="45480">MILPLNRFRFKESCSNLRGISNFADCPMSLRLATFNIENLLSRFDFSGFRNQLKQDRVLRLFDVRSEAEYQRLEEARTIAHTDDTRQMSALAIADCDADILCLQEADNMAALQAFEYGYLFRMVGNGYRQKYLIEGNDSRGIDVAVLMREETRDGQRIECLEVKSHAALTYEDLDLFNDELALTNRPRDRIFKRDCLEVDLRIGGRPLTLFVVHFKSMGPARDGLDGRQATMALRAAEAKAVRHVIENRFGRGHTADKIFAICGDMNDYQEKVVILGDRRNGYEFVPHEEEVSALDILSHDGFVENPMSRRPVLDRWTLFHSRGPEERHLCQLDYIWLSPALARRNASRVPEIIRAGQPYRTIFPAGQEVERYPRTGWDRPKASDHCPLVMTLDI</sequence>
<accession>G9A7X4</accession>
<dbReference type="STRING" id="1117943.SFHH103_01859"/>
<organism evidence="2 3">
    <name type="scientific">Sinorhizobium fredii (strain HH103)</name>
    <dbReference type="NCBI Taxonomy" id="1117943"/>
    <lineage>
        <taxon>Bacteria</taxon>
        <taxon>Pseudomonadati</taxon>
        <taxon>Pseudomonadota</taxon>
        <taxon>Alphaproteobacteria</taxon>
        <taxon>Hyphomicrobiales</taxon>
        <taxon>Rhizobiaceae</taxon>
        <taxon>Sinorhizobium/Ensifer group</taxon>
        <taxon>Sinorhizobium</taxon>
    </lineage>
</organism>
<dbReference type="SUPFAM" id="SSF56219">
    <property type="entry name" value="DNase I-like"/>
    <property type="match status" value="1"/>
</dbReference>
<proteinExistence type="predicted"/>
<dbReference type="HOGENOM" id="CLU_058620_1_0_5"/>
<evidence type="ECO:0000313" key="3">
    <source>
        <dbReference type="Proteomes" id="UP000007735"/>
    </source>
</evidence>
<dbReference type="KEGG" id="sfh:SFHH103_01859"/>
<dbReference type="InterPro" id="IPR005135">
    <property type="entry name" value="Endo/exonuclease/phosphatase"/>
</dbReference>
<dbReference type="InterPro" id="IPR036691">
    <property type="entry name" value="Endo/exonu/phosph_ase_sf"/>
</dbReference>
<evidence type="ECO:0000313" key="2">
    <source>
        <dbReference type="EMBL" id="CCE96354.1"/>
    </source>
</evidence>
<reference evidence="2 3" key="1">
    <citation type="journal article" date="2012" name="J. Bacteriol.">
        <title>Genome sequence of the soybean symbiont Sinorhizobium fredii HH103.</title>
        <authorList>
            <person name="Weidner S."/>
            <person name="Becker A."/>
            <person name="Bonilla I."/>
            <person name="Jaenicke S."/>
            <person name="Lloret J."/>
            <person name="Margaret I."/>
            <person name="Puhler A."/>
            <person name="Ruiz-Sainz J.E."/>
            <person name="Schneiker-Bekel S."/>
            <person name="Szczepanowski R."/>
            <person name="Vinardell J.M."/>
            <person name="Zehner S."/>
            <person name="Gottfert M."/>
        </authorList>
    </citation>
    <scope>NUCLEOTIDE SEQUENCE [LARGE SCALE GENOMIC DNA]</scope>
    <source>
        <strain evidence="2 3">HH103</strain>
    </source>
</reference>
<dbReference type="PANTHER" id="PTHR42834">
    <property type="entry name" value="ENDONUCLEASE/EXONUCLEASE/PHOSPHATASE FAMILY PROTEIN (AFU_ORTHOLOGUE AFUA_3G09210)"/>
    <property type="match status" value="1"/>
</dbReference>
<dbReference type="PANTHER" id="PTHR42834:SF1">
    <property type="entry name" value="ENDONUCLEASE_EXONUCLEASE_PHOSPHATASE FAMILY PROTEIN (AFU_ORTHOLOGUE AFUA_3G09210)"/>
    <property type="match status" value="1"/>
</dbReference>
<evidence type="ECO:0000259" key="1">
    <source>
        <dbReference type="Pfam" id="PF03372"/>
    </source>
</evidence>
<dbReference type="Pfam" id="PF03372">
    <property type="entry name" value="Exo_endo_phos"/>
    <property type="match status" value="1"/>
</dbReference>
<gene>
    <name evidence="2" type="ordered locus">SFHH103_01859</name>
</gene>
<dbReference type="GO" id="GO:0003824">
    <property type="term" value="F:catalytic activity"/>
    <property type="evidence" value="ECO:0007669"/>
    <property type="project" value="InterPro"/>
</dbReference>
<dbReference type="eggNOG" id="COG2374">
    <property type="taxonomic scope" value="Bacteria"/>
</dbReference>